<evidence type="ECO:0000313" key="1">
    <source>
        <dbReference type="EMBL" id="PTQ37856.1"/>
    </source>
</evidence>
<reference evidence="2" key="1">
    <citation type="journal article" date="2017" name="Cell">
        <title>Insights into land plant evolution garnered from the Marchantia polymorpha genome.</title>
        <authorList>
            <person name="Bowman J.L."/>
            <person name="Kohchi T."/>
            <person name="Yamato K.T."/>
            <person name="Jenkins J."/>
            <person name="Shu S."/>
            <person name="Ishizaki K."/>
            <person name="Yamaoka S."/>
            <person name="Nishihama R."/>
            <person name="Nakamura Y."/>
            <person name="Berger F."/>
            <person name="Adam C."/>
            <person name="Aki S.S."/>
            <person name="Althoff F."/>
            <person name="Araki T."/>
            <person name="Arteaga-Vazquez M.A."/>
            <person name="Balasubrmanian S."/>
            <person name="Barry K."/>
            <person name="Bauer D."/>
            <person name="Boehm C.R."/>
            <person name="Briginshaw L."/>
            <person name="Caballero-Perez J."/>
            <person name="Catarino B."/>
            <person name="Chen F."/>
            <person name="Chiyoda S."/>
            <person name="Chovatia M."/>
            <person name="Davies K.M."/>
            <person name="Delmans M."/>
            <person name="Demura T."/>
            <person name="Dierschke T."/>
            <person name="Dolan L."/>
            <person name="Dorantes-Acosta A.E."/>
            <person name="Eklund D.M."/>
            <person name="Florent S.N."/>
            <person name="Flores-Sandoval E."/>
            <person name="Fujiyama A."/>
            <person name="Fukuzawa H."/>
            <person name="Galik B."/>
            <person name="Grimanelli D."/>
            <person name="Grimwood J."/>
            <person name="Grossniklaus U."/>
            <person name="Hamada T."/>
            <person name="Haseloff J."/>
            <person name="Hetherington A.J."/>
            <person name="Higo A."/>
            <person name="Hirakawa Y."/>
            <person name="Hundley H.N."/>
            <person name="Ikeda Y."/>
            <person name="Inoue K."/>
            <person name="Inoue S.I."/>
            <person name="Ishida S."/>
            <person name="Jia Q."/>
            <person name="Kakita M."/>
            <person name="Kanazawa T."/>
            <person name="Kawai Y."/>
            <person name="Kawashima T."/>
            <person name="Kennedy M."/>
            <person name="Kinose K."/>
            <person name="Kinoshita T."/>
            <person name="Kohara Y."/>
            <person name="Koide E."/>
            <person name="Komatsu K."/>
            <person name="Kopischke S."/>
            <person name="Kubo M."/>
            <person name="Kyozuka J."/>
            <person name="Lagercrantz U."/>
            <person name="Lin S.S."/>
            <person name="Lindquist E."/>
            <person name="Lipzen A.M."/>
            <person name="Lu C.W."/>
            <person name="De Luna E."/>
            <person name="Martienssen R.A."/>
            <person name="Minamino N."/>
            <person name="Mizutani M."/>
            <person name="Mizutani M."/>
            <person name="Mochizuki N."/>
            <person name="Monte I."/>
            <person name="Mosher R."/>
            <person name="Nagasaki H."/>
            <person name="Nakagami H."/>
            <person name="Naramoto S."/>
            <person name="Nishitani K."/>
            <person name="Ohtani M."/>
            <person name="Okamoto T."/>
            <person name="Okumura M."/>
            <person name="Phillips J."/>
            <person name="Pollak B."/>
            <person name="Reinders A."/>
            <person name="Rovekamp M."/>
            <person name="Sano R."/>
            <person name="Sawa S."/>
            <person name="Schmid M.W."/>
            <person name="Shirakawa M."/>
            <person name="Solano R."/>
            <person name="Spunde A."/>
            <person name="Suetsugu N."/>
            <person name="Sugano S."/>
            <person name="Sugiyama A."/>
            <person name="Sun R."/>
            <person name="Suzuki Y."/>
            <person name="Takenaka M."/>
            <person name="Takezawa D."/>
            <person name="Tomogane H."/>
            <person name="Tsuzuki M."/>
            <person name="Ueda T."/>
            <person name="Umeda M."/>
            <person name="Ward J.M."/>
            <person name="Watanabe Y."/>
            <person name="Yazaki K."/>
            <person name="Yokoyama R."/>
            <person name="Yoshitake Y."/>
            <person name="Yotsui I."/>
            <person name="Zachgo S."/>
            <person name="Schmutz J."/>
        </authorList>
    </citation>
    <scope>NUCLEOTIDE SEQUENCE [LARGE SCALE GENOMIC DNA]</scope>
    <source>
        <strain evidence="2">Tak-1</strain>
    </source>
</reference>
<dbReference type="EMBL" id="KZ772727">
    <property type="protein sequence ID" value="PTQ37856.1"/>
    <property type="molecule type" value="Genomic_DNA"/>
</dbReference>
<gene>
    <name evidence="1" type="ORF">MARPO_0055s0107</name>
</gene>
<protein>
    <submittedName>
        <fullName evidence="1">Uncharacterized protein</fullName>
    </submittedName>
</protein>
<keyword evidence="2" id="KW-1185">Reference proteome</keyword>
<organism evidence="1 2">
    <name type="scientific">Marchantia polymorpha</name>
    <name type="common">Common liverwort</name>
    <name type="synonym">Marchantia aquatica</name>
    <dbReference type="NCBI Taxonomy" id="3197"/>
    <lineage>
        <taxon>Eukaryota</taxon>
        <taxon>Viridiplantae</taxon>
        <taxon>Streptophyta</taxon>
        <taxon>Embryophyta</taxon>
        <taxon>Marchantiophyta</taxon>
        <taxon>Marchantiopsida</taxon>
        <taxon>Marchantiidae</taxon>
        <taxon>Marchantiales</taxon>
        <taxon>Marchantiaceae</taxon>
        <taxon>Marchantia</taxon>
    </lineage>
</organism>
<dbReference type="AlphaFoldDB" id="A0A2R6WVI8"/>
<evidence type="ECO:0000313" key="2">
    <source>
        <dbReference type="Proteomes" id="UP000244005"/>
    </source>
</evidence>
<dbReference type="Proteomes" id="UP000244005">
    <property type="component" value="Unassembled WGS sequence"/>
</dbReference>
<sequence length="121" mass="13417">MCCNTYTDLPRSAQLCHSPLSCSRHLPLEEENIFHVAIVYLLHWSCCHDLVVPNQAYCGTVIELLLVRNVKRRGSKGGREGEKGAIDPCLLLEPRPRSNDRYPGSAACPSLGDRLRCGAQV</sequence>
<accession>A0A2R6WVI8</accession>
<proteinExistence type="predicted"/>
<name>A0A2R6WVI8_MARPO</name>